<dbReference type="PANTHER" id="PTHR34203">
    <property type="entry name" value="METHYLTRANSFERASE, FKBM FAMILY PROTEIN"/>
    <property type="match status" value="1"/>
</dbReference>
<evidence type="ECO:0000313" key="3">
    <source>
        <dbReference type="Proteomes" id="UP000325289"/>
    </source>
</evidence>
<dbReference type="RefSeq" id="WP_149756905.1">
    <property type="nucleotide sequence ID" value="NZ_FOMS01000010.1"/>
</dbReference>
<dbReference type="EMBL" id="FOMS01000010">
    <property type="protein sequence ID" value="SFE48886.1"/>
    <property type="molecule type" value="Genomic_DNA"/>
</dbReference>
<evidence type="ECO:0000259" key="1">
    <source>
        <dbReference type="Pfam" id="PF05050"/>
    </source>
</evidence>
<protein>
    <submittedName>
        <fullName evidence="2">Methyltransferase, FkbM family</fullName>
    </submittedName>
</protein>
<proteinExistence type="predicted"/>
<sequence length="253" mass="27562">MTSRGARRRRTTRAQALGRSLDVYYRDMDRTARMDRLHARLVAPGALVFDIGAHVGDRTGSFLRRGARVVALEPQPSIFRALRLIHGRHARAVLLPQAAGAAAGEVELLVNSRNPTVSTAAPDFVTAAAGATGWEGQDWDGRVRVPVTTLDALIARHGEPDFVKIDVEGHEAAVLHGLSRPLPALSFEVTTIQRDVAHRCIDRLSALGRYEYNLSLGEAHELRPAWLDAEEMRAALDSLPNAANSGDVYARAL</sequence>
<reference evidence="2 3" key="1">
    <citation type="submission" date="2016-10" db="EMBL/GenBank/DDBJ databases">
        <authorList>
            <person name="Varghese N."/>
            <person name="Submissions S."/>
        </authorList>
    </citation>
    <scope>NUCLEOTIDE SEQUENCE [LARGE SCALE GENOMIC DNA]</scope>
    <source>
        <strain evidence="3">YIM D21,KCTC 23444,ACCC 10710</strain>
    </source>
</reference>
<keyword evidence="2" id="KW-0808">Transferase</keyword>
<keyword evidence="3" id="KW-1185">Reference proteome</keyword>
<dbReference type="AlphaFoldDB" id="A0A1I2AYI6"/>
<dbReference type="Proteomes" id="UP000325289">
    <property type="component" value="Unassembled WGS sequence"/>
</dbReference>
<feature type="domain" description="Methyltransferase FkbM" evidence="1">
    <location>
        <begin position="50"/>
        <end position="192"/>
    </location>
</feature>
<gene>
    <name evidence="2" type="ORF">SAMN04515678_110117</name>
</gene>
<dbReference type="GO" id="GO:0008168">
    <property type="term" value="F:methyltransferase activity"/>
    <property type="evidence" value="ECO:0007669"/>
    <property type="project" value="UniProtKB-KW"/>
</dbReference>
<organism evidence="2 3">
    <name type="scientific">Roseivivax sediminis</name>
    <dbReference type="NCBI Taxonomy" id="936889"/>
    <lineage>
        <taxon>Bacteria</taxon>
        <taxon>Pseudomonadati</taxon>
        <taxon>Pseudomonadota</taxon>
        <taxon>Alphaproteobacteria</taxon>
        <taxon>Rhodobacterales</taxon>
        <taxon>Roseobacteraceae</taxon>
        <taxon>Roseivivax</taxon>
    </lineage>
</organism>
<evidence type="ECO:0000313" key="2">
    <source>
        <dbReference type="EMBL" id="SFE48886.1"/>
    </source>
</evidence>
<dbReference type="PANTHER" id="PTHR34203:SF15">
    <property type="entry name" value="SLL1173 PROTEIN"/>
    <property type="match status" value="1"/>
</dbReference>
<accession>A0A1I2AYI6</accession>
<dbReference type="InterPro" id="IPR006342">
    <property type="entry name" value="FkbM_mtfrase"/>
</dbReference>
<dbReference type="InterPro" id="IPR052514">
    <property type="entry name" value="SAM-dependent_MTase"/>
</dbReference>
<dbReference type="Gene3D" id="3.40.50.150">
    <property type="entry name" value="Vaccinia Virus protein VP39"/>
    <property type="match status" value="1"/>
</dbReference>
<dbReference type="NCBIfam" id="TIGR01444">
    <property type="entry name" value="fkbM_fam"/>
    <property type="match status" value="1"/>
</dbReference>
<name>A0A1I2AYI6_9RHOB</name>
<dbReference type="InterPro" id="IPR029063">
    <property type="entry name" value="SAM-dependent_MTases_sf"/>
</dbReference>
<dbReference type="GO" id="GO:0032259">
    <property type="term" value="P:methylation"/>
    <property type="evidence" value="ECO:0007669"/>
    <property type="project" value="UniProtKB-KW"/>
</dbReference>
<keyword evidence="2" id="KW-0489">Methyltransferase</keyword>
<dbReference type="OrthoDB" id="4104638at2"/>
<dbReference type="SUPFAM" id="SSF53335">
    <property type="entry name" value="S-adenosyl-L-methionine-dependent methyltransferases"/>
    <property type="match status" value="1"/>
</dbReference>
<dbReference type="Pfam" id="PF05050">
    <property type="entry name" value="Methyltransf_21"/>
    <property type="match status" value="1"/>
</dbReference>